<gene>
    <name evidence="2" type="ORF">HJG59_003925</name>
</gene>
<dbReference type="EMBL" id="JACASF010000009">
    <property type="protein sequence ID" value="KAF6460215.1"/>
    <property type="molecule type" value="Genomic_DNA"/>
</dbReference>
<evidence type="ECO:0000313" key="2">
    <source>
        <dbReference type="EMBL" id="KAF6460215.1"/>
    </source>
</evidence>
<evidence type="ECO:0000256" key="1">
    <source>
        <dbReference type="SAM" id="MobiDB-lite"/>
    </source>
</evidence>
<name>A0A7J8GKL4_MOLMO</name>
<organism evidence="2 3">
    <name type="scientific">Molossus molossus</name>
    <name type="common">Pallas' mastiff bat</name>
    <name type="synonym">Vespertilio molossus</name>
    <dbReference type="NCBI Taxonomy" id="27622"/>
    <lineage>
        <taxon>Eukaryota</taxon>
        <taxon>Metazoa</taxon>
        <taxon>Chordata</taxon>
        <taxon>Craniata</taxon>
        <taxon>Vertebrata</taxon>
        <taxon>Euteleostomi</taxon>
        <taxon>Mammalia</taxon>
        <taxon>Eutheria</taxon>
        <taxon>Laurasiatheria</taxon>
        <taxon>Chiroptera</taxon>
        <taxon>Yangochiroptera</taxon>
        <taxon>Molossidae</taxon>
        <taxon>Molossus</taxon>
    </lineage>
</organism>
<feature type="region of interest" description="Disordered" evidence="1">
    <location>
        <begin position="372"/>
        <end position="449"/>
    </location>
</feature>
<feature type="compositionally biased region" description="Polar residues" evidence="1">
    <location>
        <begin position="435"/>
        <end position="449"/>
    </location>
</feature>
<accession>A0A7J8GKL4</accession>
<reference evidence="2 3" key="1">
    <citation type="journal article" date="2020" name="Nature">
        <title>Six reference-quality genomes reveal evolution of bat adaptations.</title>
        <authorList>
            <person name="Jebb D."/>
            <person name="Huang Z."/>
            <person name="Pippel M."/>
            <person name="Hughes G.M."/>
            <person name="Lavrichenko K."/>
            <person name="Devanna P."/>
            <person name="Winkler S."/>
            <person name="Jermiin L.S."/>
            <person name="Skirmuntt E.C."/>
            <person name="Katzourakis A."/>
            <person name="Burkitt-Gray L."/>
            <person name="Ray D.A."/>
            <person name="Sullivan K.A.M."/>
            <person name="Roscito J.G."/>
            <person name="Kirilenko B.M."/>
            <person name="Davalos L.M."/>
            <person name="Corthals A.P."/>
            <person name="Power M.L."/>
            <person name="Jones G."/>
            <person name="Ransome R.D."/>
            <person name="Dechmann D.K.N."/>
            <person name="Locatelli A.G."/>
            <person name="Puechmaille S.J."/>
            <person name="Fedrigo O."/>
            <person name="Jarvis E.D."/>
            <person name="Hiller M."/>
            <person name="Vernes S.C."/>
            <person name="Myers E.W."/>
            <person name="Teeling E.C."/>
        </authorList>
    </citation>
    <scope>NUCLEOTIDE SEQUENCE [LARGE SCALE GENOMIC DNA]</scope>
    <source>
        <strain evidence="2">MMolMol1</strain>
        <tissue evidence="2">Muscle</tissue>
    </source>
</reference>
<keyword evidence="3" id="KW-1185">Reference proteome</keyword>
<feature type="compositionally biased region" description="Polar residues" evidence="1">
    <location>
        <begin position="396"/>
        <end position="428"/>
    </location>
</feature>
<dbReference type="InParanoid" id="A0A7J8GKL4"/>
<protein>
    <submittedName>
        <fullName evidence="2">DLC1 Rho GTPase activating protein</fullName>
    </submittedName>
</protein>
<dbReference type="AlphaFoldDB" id="A0A7J8GKL4"/>
<evidence type="ECO:0000313" key="3">
    <source>
        <dbReference type="Proteomes" id="UP000550707"/>
    </source>
</evidence>
<feature type="compositionally biased region" description="Low complexity" evidence="1">
    <location>
        <begin position="374"/>
        <end position="384"/>
    </location>
</feature>
<proteinExistence type="predicted"/>
<dbReference type="Proteomes" id="UP000550707">
    <property type="component" value="Unassembled WGS sequence"/>
</dbReference>
<sequence>MSVAIRKRSWEEHVTQWMGQPFSSDDHNTACHHGLVADSLQASMEKDATLNADRKEKCVSLPDCCHGSELRDFPGMPMGHISKEVDENDSHEGEDQFLSLEASTETLVHVSDEDTDSDLYLTDDKQILTSQGHKTSDQHSVKGAGSLIKTLPITERSQDSYNPWGMAGGADLALVEERGKRNVIDIISKSLELCNDMNLSEIKDASQIHVCDSLNVKDIVPEKQLLNSAVIAQQRRKPDFPKEEHERNTCCVEQDEFFTIPCSERGLPLLKADTGSCLLQPPSCPGGMSAENGLQKSGFSEHQNKRLPEVSSGDGMQCLHLKEPLATQEPTDNQVRLRKRKEIKEDRDRARLDSMVLLIMKLDQLDQDIENALSTSSSPSSTPTNLRRHVPDLESGSESGADTISVNQTPINLSSNTESTELPSSTPGANFGTKPKSTVSCKWEQSVST</sequence>
<comment type="caution">
    <text evidence="2">The sequence shown here is derived from an EMBL/GenBank/DDBJ whole genome shotgun (WGS) entry which is preliminary data.</text>
</comment>